<dbReference type="PANTHER" id="PTHR30007:SF0">
    <property type="entry name" value="TRANSPOSASE"/>
    <property type="match status" value="1"/>
</dbReference>
<accession>A0ABR9VNI8</accession>
<proteinExistence type="predicted"/>
<keyword evidence="3" id="KW-1185">Reference proteome</keyword>
<dbReference type="Proteomes" id="UP000658720">
    <property type="component" value="Unassembled WGS sequence"/>
</dbReference>
<evidence type="ECO:0000259" key="1">
    <source>
        <dbReference type="Pfam" id="PF13340"/>
    </source>
</evidence>
<dbReference type="EMBL" id="JADEVV010000006">
    <property type="protein sequence ID" value="MBE9252909.1"/>
    <property type="molecule type" value="Genomic_DNA"/>
</dbReference>
<gene>
    <name evidence="2" type="ORF">IQ217_03360</name>
</gene>
<dbReference type="Pfam" id="PF13340">
    <property type="entry name" value="DUF4096"/>
    <property type="match status" value="1"/>
</dbReference>
<sequence length="103" mass="11810">MAGITWPSLSHDFPKWKTVYHYFRQWRDDGTLERINQTLHQWESGNATLVMSDPLSPSYGVVDSQSVDTATMIHLDVGFVHFSQSGSAWLYLASIRILLRRLA</sequence>
<dbReference type="RefSeq" id="WP_194018916.1">
    <property type="nucleotide sequence ID" value="NZ_JADEVV010000006.1"/>
</dbReference>
<organism evidence="2 3">
    <name type="scientific">Synechocystis salina LEGE 00031</name>
    <dbReference type="NCBI Taxonomy" id="1828736"/>
    <lineage>
        <taxon>Bacteria</taxon>
        <taxon>Bacillati</taxon>
        <taxon>Cyanobacteriota</taxon>
        <taxon>Cyanophyceae</taxon>
        <taxon>Synechococcales</taxon>
        <taxon>Merismopediaceae</taxon>
        <taxon>Synechocystis</taxon>
    </lineage>
</organism>
<dbReference type="InterPro" id="IPR025161">
    <property type="entry name" value="IS402-like_dom"/>
</dbReference>
<name>A0ABR9VNI8_9SYNC</name>
<evidence type="ECO:0000313" key="2">
    <source>
        <dbReference type="EMBL" id="MBE9252909.1"/>
    </source>
</evidence>
<feature type="domain" description="Insertion element IS402-like" evidence="1">
    <location>
        <begin position="2"/>
        <end position="35"/>
    </location>
</feature>
<dbReference type="PANTHER" id="PTHR30007">
    <property type="entry name" value="PHP DOMAIN PROTEIN"/>
    <property type="match status" value="1"/>
</dbReference>
<evidence type="ECO:0000313" key="3">
    <source>
        <dbReference type="Proteomes" id="UP000658720"/>
    </source>
</evidence>
<protein>
    <submittedName>
        <fullName evidence="2">Transposase</fullName>
    </submittedName>
</protein>
<reference evidence="2 3" key="1">
    <citation type="submission" date="2020-10" db="EMBL/GenBank/DDBJ databases">
        <authorList>
            <person name="Castelo-Branco R."/>
            <person name="Eusebio N."/>
            <person name="Adriana R."/>
            <person name="Vieira A."/>
            <person name="Brugerolle De Fraissinette N."/>
            <person name="Rezende De Castro R."/>
            <person name="Schneider M.P."/>
            <person name="Vasconcelos V."/>
            <person name="Leao P.N."/>
        </authorList>
    </citation>
    <scope>NUCLEOTIDE SEQUENCE [LARGE SCALE GENOMIC DNA]</scope>
    <source>
        <strain evidence="2 3">LEGE 00031</strain>
    </source>
</reference>
<comment type="caution">
    <text evidence="2">The sequence shown here is derived from an EMBL/GenBank/DDBJ whole genome shotgun (WGS) entry which is preliminary data.</text>
</comment>